<accession>A0A9D1FUV9</accession>
<feature type="compositionally biased region" description="Polar residues" evidence="1">
    <location>
        <begin position="1"/>
        <end position="15"/>
    </location>
</feature>
<evidence type="ECO:0000256" key="1">
    <source>
        <dbReference type="SAM" id="MobiDB-lite"/>
    </source>
</evidence>
<sequence length="94" mass="10875">MLPTASGSKNDTNGNGQFGSLIRKRTNRKSSRGFSYEDFTYLDKKDRRMRFNTSQDPIYYVFDCIENRPISTLAKEFVKDTLFEITNFVSKVVA</sequence>
<gene>
    <name evidence="2" type="ORF">IAD41_00850</name>
</gene>
<reference evidence="2" key="2">
    <citation type="journal article" date="2021" name="PeerJ">
        <title>Extensive microbial diversity within the chicken gut microbiome revealed by metagenomics and culture.</title>
        <authorList>
            <person name="Gilroy R."/>
            <person name="Ravi A."/>
            <person name="Getino M."/>
            <person name="Pursley I."/>
            <person name="Horton D.L."/>
            <person name="Alikhan N.F."/>
            <person name="Baker D."/>
            <person name="Gharbi K."/>
            <person name="Hall N."/>
            <person name="Watson M."/>
            <person name="Adriaenssens E.M."/>
            <person name="Foster-Nyarko E."/>
            <person name="Jarju S."/>
            <person name="Secka A."/>
            <person name="Antonio M."/>
            <person name="Oren A."/>
            <person name="Chaudhuri R.R."/>
            <person name="La Ragione R."/>
            <person name="Hildebrand F."/>
            <person name="Pallen M.J."/>
        </authorList>
    </citation>
    <scope>NUCLEOTIDE SEQUENCE</scope>
    <source>
        <strain evidence="2">CHK152-2994</strain>
    </source>
</reference>
<evidence type="ECO:0000313" key="3">
    <source>
        <dbReference type="Proteomes" id="UP000824139"/>
    </source>
</evidence>
<evidence type="ECO:0000313" key="2">
    <source>
        <dbReference type="EMBL" id="HIS82144.1"/>
    </source>
</evidence>
<feature type="region of interest" description="Disordered" evidence="1">
    <location>
        <begin position="1"/>
        <end position="29"/>
    </location>
</feature>
<organism evidence="2 3">
    <name type="scientific">Candidatus Scatenecus faecavium</name>
    <dbReference type="NCBI Taxonomy" id="2840915"/>
    <lineage>
        <taxon>Bacteria</taxon>
        <taxon>Candidatus Scatenecus</taxon>
    </lineage>
</organism>
<dbReference type="EMBL" id="DVJO01000021">
    <property type="protein sequence ID" value="HIS82144.1"/>
    <property type="molecule type" value="Genomic_DNA"/>
</dbReference>
<name>A0A9D1FUV9_9BACT</name>
<dbReference type="AlphaFoldDB" id="A0A9D1FUV9"/>
<comment type="caution">
    <text evidence="2">The sequence shown here is derived from an EMBL/GenBank/DDBJ whole genome shotgun (WGS) entry which is preliminary data.</text>
</comment>
<reference evidence="2" key="1">
    <citation type="submission" date="2020-10" db="EMBL/GenBank/DDBJ databases">
        <authorList>
            <person name="Gilroy R."/>
        </authorList>
    </citation>
    <scope>NUCLEOTIDE SEQUENCE</scope>
    <source>
        <strain evidence="2">CHK152-2994</strain>
    </source>
</reference>
<proteinExistence type="predicted"/>
<dbReference type="Proteomes" id="UP000824139">
    <property type="component" value="Unassembled WGS sequence"/>
</dbReference>
<protein>
    <submittedName>
        <fullName evidence="2">Uncharacterized protein</fullName>
    </submittedName>
</protein>